<dbReference type="Gene3D" id="3.30.310.70">
    <property type="entry name" value="TT1751-like domain"/>
    <property type="match status" value="1"/>
</dbReference>
<sequence length="129" mass="14770">MEFHYTVQSNKTIEAVIESLDAQLKEEQFGILWQLDLTQKLRDKGIEDYTRPFHILEVCNPHEAAKVLSHNELVGYFLPCKIVVYADQSHVHIGLPRPSALIGFLNSTQLTQIAEDIEQTLIRVIEKAK</sequence>
<gene>
    <name evidence="2" type="ORF">JNE38_06700</name>
</gene>
<dbReference type="Proteomes" id="UP000596248">
    <property type="component" value="Chromosome"/>
</dbReference>
<evidence type="ECO:0000313" key="3">
    <source>
        <dbReference type="Proteomes" id="UP000596248"/>
    </source>
</evidence>
<accession>A0ABX7FXD7</accession>
<dbReference type="SUPFAM" id="SSF103247">
    <property type="entry name" value="TT1751-like"/>
    <property type="match status" value="1"/>
</dbReference>
<dbReference type="InterPro" id="IPR005180">
    <property type="entry name" value="DUF302"/>
</dbReference>
<dbReference type="PANTHER" id="PTHR38342">
    <property type="entry name" value="SLR5037 PROTEIN"/>
    <property type="match status" value="1"/>
</dbReference>
<protein>
    <submittedName>
        <fullName evidence="2">DUF302 domain-containing protein</fullName>
    </submittedName>
</protein>
<name>A0ABX7FXD7_BRECH</name>
<dbReference type="Pfam" id="PF03625">
    <property type="entry name" value="DUF302"/>
    <property type="match status" value="1"/>
</dbReference>
<dbReference type="PIRSF" id="PIRSF021774">
    <property type="entry name" value="UCP021774"/>
    <property type="match status" value="1"/>
</dbReference>
<dbReference type="PANTHER" id="PTHR38342:SF1">
    <property type="entry name" value="SLR5037 PROTEIN"/>
    <property type="match status" value="1"/>
</dbReference>
<dbReference type="CDD" id="cd14797">
    <property type="entry name" value="DUF302"/>
    <property type="match status" value="1"/>
</dbReference>
<feature type="domain" description="DUF302" evidence="1">
    <location>
        <begin position="36"/>
        <end position="98"/>
    </location>
</feature>
<reference evidence="2 3" key="1">
    <citation type="submission" date="2021-01" db="EMBL/GenBank/DDBJ databases">
        <title>Identification of strong promoters based on the transcriptome of Brevibacillus choshinensis.</title>
        <authorList>
            <person name="Yao D."/>
            <person name="Zhang K."/>
            <person name="Wu J."/>
        </authorList>
    </citation>
    <scope>NUCLEOTIDE SEQUENCE [LARGE SCALE GENOMIC DNA]</scope>
    <source>
        <strain evidence="2 3">HPD31-SP3</strain>
    </source>
</reference>
<proteinExistence type="predicted"/>
<evidence type="ECO:0000259" key="1">
    <source>
        <dbReference type="Pfam" id="PF03625"/>
    </source>
</evidence>
<keyword evidence="3" id="KW-1185">Reference proteome</keyword>
<evidence type="ECO:0000313" key="2">
    <source>
        <dbReference type="EMBL" id="QRG70469.1"/>
    </source>
</evidence>
<organism evidence="2 3">
    <name type="scientific">Brevibacillus choshinensis</name>
    <dbReference type="NCBI Taxonomy" id="54911"/>
    <lineage>
        <taxon>Bacteria</taxon>
        <taxon>Bacillati</taxon>
        <taxon>Bacillota</taxon>
        <taxon>Bacilli</taxon>
        <taxon>Bacillales</taxon>
        <taxon>Paenibacillaceae</taxon>
        <taxon>Brevibacillus</taxon>
    </lineage>
</organism>
<dbReference type="RefSeq" id="WP_203357439.1">
    <property type="nucleotide sequence ID" value="NZ_CP069127.1"/>
</dbReference>
<dbReference type="InterPro" id="IPR035923">
    <property type="entry name" value="TT1751-like_sf"/>
</dbReference>
<dbReference type="EMBL" id="CP069127">
    <property type="protein sequence ID" value="QRG70469.1"/>
    <property type="molecule type" value="Genomic_DNA"/>
</dbReference>
<dbReference type="InterPro" id="IPR016796">
    <property type="entry name" value="UCP021774"/>
</dbReference>